<keyword evidence="3" id="KW-1185">Reference proteome</keyword>
<feature type="coiled-coil region" evidence="1">
    <location>
        <begin position="10"/>
        <end position="61"/>
    </location>
</feature>
<name>A0A931CIS4_9MICC</name>
<accession>A0A931CIS4</accession>
<dbReference type="AlphaFoldDB" id="A0A931CIS4"/>
<comment type="caution">
    <text evidence="2">The sequence shown here is derived from an EMBL/GenBank/DDBJ whole genome shotgun (WGS) entry which is preliminary data.</text>
</comment>
<evidence type="ECO:0000256" key="1">
    <source>
        <dbReference type="SAM" id="Coils"/>
    </source>
</evidence>
<gene>
    <name evidence="2" type="ORF">IV500_06680</name>
</gene>
<dbReference type="Proteomes" id="UP000655366">
    <property type="component" value="Unassembled WGS sequence"/>
</dbReference>
<dbReference type="EMBL" id="JADNYM010000007">
    <property type="protein sequence ID" value="MBG0739083.1"/>
    <property type="molecule type" value="Genomic_DNA"/>
</dbReference>
<reference evidence="2 3" key="1">
    <citation type="submission" date="2020-11" db="EMBL/GenBank/DDBJ databases">
        <title>Arthrobacter antarcticus sp. nov., isolated from Antarctic Soil.</title>
        <authorList>
            <person name="Li J."/>
        </authorList>
    </citation>
    <scope>NUCLEOTIDE SEQUENCE [LARGE SCALE GENOMIC DNA]</scope>
    <source>
        <strain evidence="2 3">Z1-20</strain>
    </source>
</reference>
<organism evidence="2 3">
    <name type="scientific">Arthrobacter terrae</name>
    <dbReference type="NCBI Taxonomy" id="2935737"/>
    <lineage>
        <taxon>Bacteria</taxon>
        <taxon>Bacillati</taxon>
        <taxon>Actinomycetota</taxon>
        <taxon>Actinomycetes</taxon>
        <taxon>Micrococcales</taxon>
        <taxon>Micrococcaceae</taxon>
        <taxon>Arthrobacter</taxon>
    </lineage>
</organism>
<protein>
    <submittedName>
        <fullName evidence="2">Uncharacterized protein</fullName>
    </submittedName>
</protein>
<proteinExistence type="predicted"/>
<sequence>MSNIQYVDPVKTAQDNLDEANRQLAQAQRDHSKGAIDQHRLTQIEDLRQTAAQDLQRVMKES</sequence>
<evidence type="ECO:0000313" key="2">
    <source>
        <dbReference type="EMBL" id="MBG0739083.1"/>
    </source>
</evidence>
<dbReference type="RefSeq" id="WP_196396038.1">
    <property type="nucleotide sequence ID" value="NZ_JADNYM010000007.1"/>
</dbReference>
<evidence type="ECO:0000313" key="3">
    <source>
        <dbReference type="Proteomes" id="UP000655366"/>
    </source>
</evidence>
<keyword evidence="1" id="KW-0175">Coiled coil</keyword>